<dbReference type="RefSeq" id="WP_054937453.1">
    <property type="nucleotide sequence ID" value="NZ_PVXL01000067.1"/>
</dbReference>
<evidence type="ECO:0000256" key="2">
    <source>
        <dbReference type="ARBA" id="ARBA00023002"/>
    </source>
</evidence>
<dbReference type="Pfam" id="PF00890">
    <property type="entry name" value="FAD_binding_2"/>
    <property type="match status" value="1"/>
</dbReference>
<gene>
    <name evidence="6" type="primary">nadB_3</name>
    <name evidence="6" type="ORF">MOST_29260</name>
</gene>
<dbReference type="AlphaFoldDB" id="A0A9X7P557"/>
<evidence type="ECO:0000313" key="7">
    <source>
        <dbReference type="Proteomes" id="UP000239430"/>
    </source>
</evidence>
<keyword evidence="7" id="KW-1185">Reference proteome</keyword>
<dbReference type="GO" id="GO:0008734">
    <property type="term" value="F:L-aspartate oxidase activity"/>
    <property type="evidence" value="ECO:0007669"/>
    <property type="project" value="UniProtKB-EC"/>
</dbReference>
<dbReference type="InterPro" id="IPR003953">
    <property type="entry name" value="FAD-dep_OxRdtase_2_FAD-bd"/>
</dbReference>
<evidence type="ECO:0000259" key="4">
    <source>
        <dbReference type="Pfam" id="PF00890"/>
    </source>
</evidence>
<dbReference type="InterPro" id="IPR030664">
    <property type="entry name" value="SdhA/FrdA/AprA"/>
</dbReference>
<organism evidence="6 7">
    <name type="scientific">Neomoorella stamsii</name>
    <dbReference type="NCBI Taxonomy" id="1266720"/>
    <lineage>
        <taxon>Bacteria</taxon>
        <taxon>Bacillati</taxon>
        <taxon>Bacillota</taxon>
        <taxon>Clostridia</taxon>
        <taxon>Neomoorellales</taxon>
        <taxon>Neomoorellaceae</taxon>
        <taxon>Neomoorella</taxon>
    </lineage>
</organism>
<keyword evidence="2 6" id="KW-0560">Oxidoreductase</keyword>
<dbReference type="InterPro" id="IPR027477">
    <property type="entry name" value="Succ_DH/fumarate_Rdtase_cat_sf"/>
</dbReference>
<dbReference type="SUPFAM" id="SSF51905">
    <property type="entry name" value="FAD/NAD(P)-binding domain"/>
    <property type="match status" value="1"/>
</dbReference>
<feature type="domain" description="FAD-dependent oxidoreductase 2 FAD-binding" evidence="4">
    <location>
        <begin position="7"/>
        <end position="402"/>
    </location>
</feature>
<dbReference type="PANTHER" id="PTHR11632">
    <property type="entry name" value="SUCCINATE DEHYDROGENASE 2 FLAVOPROTEIN SUBUNIT"/>
    <property type="match status" value="1"/>
</dbReference>
<dbReference type="GO" id="GO:0033765">
    <property type="term" value="F:steroid dehydrogenase activity, acting on the CH-CH group of donors"/>
    <property type="evidence" value="ECO:0007669"/>
    <property type="project" value="UniProtKB-ARBA"/>
</dbReference>
<reference evidence="6 7" key="1">
    <citation type="submission" date="2018-03" db="EMBL/GenBank/DDBJ databases">
        <title>Genome sequence of Moorella stamsii DSM 26217.</title>
        <authorList>
            <person name="Poehlein A."/>
            <person name="Daniel R."/>
        </authorList>
    </citation>
    <scope>NUCLEOTIDE SEQUENCE [LARGE SCALE GENOMIC DNA]</scope>
    <source>
        <strain evidence="7">DSM 26217</strain>
    </source>
</reference>
<accession>A0A9X7P557</accession>
<dbReference type="PIRSF" id="PIRSF000171">
    <property type="entry name" value="SDHA_APRA_LASPO"/>
    <property type="match status" value="1"/>
</dbReference>
<protein>
    <submittedName>
        <fullName evidence="6">L-aspartate oxidase</fullName>
        <ecNumber evidence="6">1.4.3.16</ecNumber>
    </submittedName>
</protein>
<dbReference type="Gene3D" id="1.20.58.100">
    <property type="entry name" value="Fumarate reductase/succinate dehydrogenase flavoprotein-like, C-terminal domain"/>
    <property type="match status" value="1"/>
</dbReference>
<dbReference type="EC" id="1.4.3.16" evidence="6"/>
<sequence length="548" mass="59780">MNELRCDVLVIGGGAAGSRAAYEAKRSHPQLEVTLVVAGKYGTSGSTNLIASESLGINAPFNYMGDGDDPDVYFQDMLDTGGGLSDPDLCRVIADEACTRVEELMALGLEFDSEAGHPVQRKLSGCTKARSLTCGGATGREIVRVLKKANISIGVQVIEDVRILDLVKDDNGRVCGAVGLNEKKPIFITARAVILATGGAGRIFRKNVNPPSIEGDGWAMAYRAGARLVNMEFFQVGPAVVKPKVQFIIHSHMWRLQPKLTNVHGEEFLKHYCPEGVEVAEVIEAKAMSYPFSVRTVAKYLDIAIFKELMAGRGTLDDGVYFDVTHVEEEVLKQRAPITYDFLKRAGVDLTREKIELGLVVQNFNGGILIDVNGFTGVEGLYAAGEVTGGVHGADRPGGNNLIDTQVFGYRAGRAAAEYALGQKEKSKLPVIVQDMSSELVKPVTEEEQVALQRSADLYYRELTIVRRAEGLRRVLDYISEHKPNNQNNILGNRLLVGQILALAALTREESRGTHYREDFPDSEPAWQQRIIISQGTNGEPAVTADKF</sequence>
<dbReference type="EMBL" id="PVXL01000067">
    <property type="protein sequence ID" value="PRR70049.1"/>
    <property type="molecule type" value="Genomic_DNA"/>
</dbReference>
<dbReference type="InterPro" id="IPR037099">
    <property type="entry name" value="Fum_R/Succ_DH_flav-like_C_sf"/>
</dbReference>
<dbReference type="InterPro" id="IPR036188">
    <property type="entry name" value="FAD/NAD-bd_sf"/>
</dbReference>
<dbReference type="InterPro" id="IPR015939">
    <property type="entry name" value="Fum_Rdtase/Succ_DH_flav-like_C"/>
</dbReference>
<evidence type="ECO:0000259" key="5">
    <source>
        <dbReference type="Pfam" id="PF02910"/>
    </source>
</evidence>
<evidence type="ECO:0000256" key="1">
    <source>
        <dbReference type="ARBA" id="ARBA00022630"/>
    </source>
</evidence>
<dbReference type="Proteomes" id="UP000239430">
    <property type="component" value="Unassembled WGS sequence"/>
</dbReference>
<feature type="domain" description="Fumarate reductase/succinate dehydrogenase flavoprotein-like C-terminal" evidence="5">
    <location>
        <begin position="491"/>
        <end position="541"/>
    </location>
</feature>
<comment type="caution">
    <text evidence="6">The sequence shown here is derived from an EMBL/GenBank/DDBJ whole genome shotgun (WGS) entry which is preliminary data.</text>
</comment>
<evidence type="ECO:0000313" key="6">
    <source>
        <dbReference type="EMBL" id="PRR70049.1"/>
    </source>
</evidence>
<dbReference type="PANTHER" id="PTHR11632:SF51">
    <property type="entry name" value="SUCCINATE DEHYDROGENASE [UBIQUINONE] FLAVOPROTEIN SUBUNIT, MITOCHONDRIAL"/>
    <property type="match status" value="1"/>
</dbReference>
<dbReference type="Pfam" id="PF02910">
    <property type="entry name" value="Succ_DH_flav_C"/>
    <property type="match status" value="1"/>
</dbReference>
<feature type="active site" description="Proton acceptor" evidence="3">
    <location>
        <position position="295"/>
    </location>
</feature>
<dbReference type="SUPFAM" id="SSF46977">
    <property type="entry name" value="Succinate dehydrogenase/fumarate reductase flavoprotein C-terminal domain"/>
    <property type="match status" value="1"/>
</dbReference>
<dbReference type="Gene3D" id="3.90.700.10">
    <property type="entry name" value="Succinate dehydrogenase/fumarate reductase flavoprotein, catalytic domain"/>
    <property type="match status" value="1"/>
</dbReference>
<dbReference type="Gene3D" id="3.50.50.60">
    <property type="entry name" value="FAD/NAD(P)-binding domain"/>
    <property type="match status" value="1"/>
</dbReference>
<name>A0A9X7P557_9FIRM</name>
<evidence type="ECO:0000256" key="3">
    <source>
        <dbReference type="PIRSR" id="PIRSR000171-1"/>
    </source>
</evidence>
<proteinExistence type="predicted"/>
<dbReference type="PRINTS" id="PR00368">
    <property type="entry name" value="FADPNR"/>
</dbReference>
<keyword evidence="1" id="KW-0285">Flavoprotein</keyword>